<sequence length="25" mass="2989">MTNYLLIITKYLLGKFVMEQTVLKK</sequence>
<organism evidence="1">
    <name type="scientific">marine metagenome</name>
    <dbReference type="NCBI Taxonomy" id="408172"/>
    <lineage>
        <taxon>unclassified sequences</taxon>
        <taxon>metagenomes</taxon>
        <taxon>ecological metagenomes</taxon>
    </lineage>
</organism>
<gene>
    <name evidence="1" type="ORF">METZ01_LOCUS485059</name>
</gene>
<evidence type="ECO:0000313" key="1">
    <source>
        <dbReference type="EMBL" id="SVE32205.1"/>
    </source>
</evidence>
<dbReference type="AlphaFoldDB" id="A0A383CKC5"/>
<dbReference type="EMBL" id="UINC01209260">
    <property type="protein sequence ID" value="SVE32205.1"/>
    <property type="molecule type" value="Genomic_DNA"/>
</dbReference>
<proteinExistence type="predicted"/>
<accession>A0A383CKC5</accession>
<name>A0A383CKC5_9ZZZZ</name>
<protein>
    <submittedName>
        <fullName evidence="1">Uncharacterized protein</fullName>
    </submittedName>
</protein>
<reference evidence="1" key="1">
    <citation type="submission" date="2018-05" db="EMBL/GenBank/DDBJ databases">
        <authorList>
            <person name="Lanie J.A."/>
            <person name="Ng W.-L."/>
            <person name="Kazmierczak K.M."/>
            <person name="Andrzejewski T.M."/>
            <person name="Davidsen T.M."/>
            <person name="Wayne K.J."/>
            <person name="Tettelin H."/>
            <person name="Glass J.I."/>
            <person name="Rusch D."/>
            <person name="Podicherti R."/>
            <person name="Tsui H.-C.T."/>
            <person name="Winkler M.E."/>
        </authorList>
    </citation>
    <scope>NUCLEOTIDE SEQUENCE</scope>
</reference>